<proteinExistence type="predicted"/>
<dbReference type="EMBL" id="CAADIH010000027">
    <property type="protein sequence ID" value="VFR48183.1"/>
    <property type="molecule type" value="Genomic_DNA"/>
</dbReference>
<dbReference type="PANTHER" id="PTHR42928">
    <property type="entry name" value="TRICARBOXYLATE-BINDING PROTEIN"/>
    <property type="match status" value="1"/>
</dbReference>
<dbReference type="AlphaFoldDB" id="A0A484R7Z0"/>
<dbReference type="Gene3D" id="3.40.190.10">
    <property type="entry name" value="Periplasmic binding protein-like II"/>
    <property type="match status" value="1"/>
</dbReference>
<dbReference type="InterPro" id="IPR005064">
    <property type="entry name" value="BUG"/>
</dbReference>
<dbReference type="InterPro" id="IPR042100">
    <property type="entry name" value="Bug_dom1"/>
</dbReference>
<dbReference type="PANTHER" id="PTHR42928:SF5">
    <property type="entry name" value="BLR1237 PROTEIN"/>
    <property type="match status" value="1"/>
</dbReference>
<name>A0A484R7Z0_9ZZZZ</name>
<sequence length="133" mass="14410">MMDVIGQRIDLAIGSVGSTRQYISDGQVIGVALSGKARNAALPQVPTFAEAGYPNYNVMYWFGVFGPGRMPPETRQAIQNSIMRAMNSSALKKAFENAGVAPAYSDSAEFGKRVRDEIATWSHVVDKAQITPQ</sequence>
<dbReference type="Gene3D" id="3.40.190.150">
    <property type="entry name" value="Bordetella uptake gene, domain 1"/>
    <property type="match status" value="1"/>
</dbReference>
<gene>
    <name evidence="1" type="ORF">BER1_4363</name>
    <name evidence="2" type="ORF">BER2_4337</name>
</gene>
<reference evidence="1" key="1">
    <citation type="submission" date="2019-03" db="EMBL/GenBank/DDBJ databases">
        <authorList>
            <person name="Danneels B."/>
        </authorList>
    </citation>
    <scope>NUCLEOTIDE SEQUENCE</scope>
</reference>
<evidence type="ECO:0000313" key="1">
    <source>
        <dbReference type="EMBL" id="VFR45337.1"/>
    </source>
</evidence>
<protein>
    <submittedName>
        <fullName evidence="1">Putative exported protein</fullName>
    </submittedName>
</protein>
<dbReference type="Pfam" id="PF03401">
    <property type="entry name" value="TctC"/>
    <property type="match status" value="1"/>
</dbReference>
<evidence type="ECO:0000313" key="2">
    <source>
        <dbReference type="EMBL" id="VFR48183.1"/>
    </source>
</evidence>
<dbReference type="EMBL" id="CAADIE010000026">
    <property type="protein sequence ID" value="VFR45337.1"/>
    <property type="molecule type" value="Genomic_DNA"/>
</dbReference>
<accession>A0A484R7Z0</accession>
<organism evidence="1">
    <name type="scientific">plant metagenome</name>
    <dbReference type="NCBI Taxonomy" id="1297885"/>
    <lineage>
        <taxon>unclassified sequences</taxon>
        <taxon>metagenomes</taxon>
        <taxon>organismal metagenomes</taxon>
    </lineage>
</organism>